<accession>A0A3P7BMB7</accession>
<name>A0A3P7BMB7_NIPBR</name>
<organism evidence="2 3">
    <name type="scientific">Nippostrongylus brasiliensis</name>
    <name type="common">Rat hookworm</name>
    <dbReference type="NCBI Taxonomy" id="27835"/>
    <lineage>
        <taxon>Eukaryota</taxon>
        <taxon>Metazoa</taxon>
        <taxon>Ecdysozoa</taxon>
        <taxon>Nematoda</taxon>
        <taxon>Chromadorea</taxon>
        <taxon>Rhabditida</taxon>
        <taxon>Rhabditina</taxon>
        <taxon>Rhabditomorpha</taxon>
        <taxon>Strongyloidea</taxon>
        <taxon>Heligmosomidae</taxon>
        <taxon>Nippostrongylus</taxon>
    </lineage>
</organism>
<dbReference type="Proteomes" id="UP000271162">
    <property type="component" value="Unassembled WGS sequence"/>
</dbReference>
<sequence length="66" mass="7470">MIQDVHSTQDGLSLRITAIEHQLSDISREIGTLSELLRARKRSEASDDQSPSHHPPVRRRREAVVS</sequence>
<evidence type="ECO:0000313" key="3">
    <source>
        <dbReference type="Proteomes" id="UP000271162"/>
    </source>
</evidence>
<gene>
    <name evidence="2" type="ORF">NBR_LOCUS19156</name>
</gene>
<proteinExistence type="predicted"/>
<dbReference type="EMBL" id="UYSL01023937">
    <property type="protein sequence ID" value="VDL82885.1"/>
    <property type="molecule type" value="Genomic_DNA"/>
</dbReference>
<evidence type="ECO:0000313" key="2">
    <source>
        <dbReference type="EMBL" id="VDL82885.1"/>
    </source>
</evidence>
<protein>
    <submittedName>
        <fullName evidence="2">Uncharacterized protein</fullName>
    </submittedName>
</protein>
<dbReference type="STRING" id="27835.A0A3P7BMB7"/>
<feature type="region of interest" description="Disordered" evidence="1">
    <location>
        <begin position="40"/>
        <end position="66"/>
    </location>
</feature>
<keyword evidence="3" id="KW-1185">Reference proteome</keyword>
<feature type="compositionally biased region" description="Basic residues" evidence="1">
    <location>
        <begin position="55"/>
        <end position="66"/>
    </location>
</feature>
<dbReference type="AlphaFoldDB" id="A0A3P7BMB7"/>
<evidence type="ECO:0000256" key="1">
    <source>
        <dbReference type="SAM" id="MobiDB-lite"/>
    </source>
</evidence>
<reference evidence="2 3" key="1">
    <citation type="submission" date="2018-11" db="EMBL/GenBank/DDBJ databases">
        <authorList>
            <consortium name="Pathogen Informatics"/>
        </authorList>
    </citation>
    <scope>NUCLEOTIDE SEQUENCE [LARGE SCALE GENOMIC DNA]</scope>
</reference>